<evidence type="ECO:0000313" key="5">
    <source>
        <dbReference type="EMBL" id="KAK8589784.1"/>
    </source>
</evidence>
<dbReference type="InterPro" id="IPR011989">
    <property type="entry name" value="ARM-like"/>
</dbReference>
<dbReference type="Gene3D" id="1.25.10.10">
    <property type="entry name" value="Leucine-rich Repeat Variant"/>
    <property type="match status" value="1"/>
</dbReference>
<dbReference type="InterPro" id="IPR000225">
    <property type="entry name" value="Armadillo"/>
</dbReference>
<comment type="similarity">
    <text evidence="1">Belongs to the importin alpha family.</text>
</comment>
<evidence type="ECO:0000256" key="1">
    <source>
        <dbReference type="ARBA" id="ARBA00010394"/>
    </source>
</evidence>
<accession>A0ABR2G0H5</accession>
<comment type="caution">
    <text evidence="5">The sequence shown here is derived from an EMBL/GenBank/DDBJ whole genome shotgun (WGS) entry which is preliminary data.</text>
</comment>
<proteinExistence type="inferred from homology"/>
<evidence type="ECO:0000256" key="2">
    <source>
        <dbReference type="ARBA" id="ARBA00022448"/>
    </source>
</evidence>
<dbReference type="SUPFAM" id="SSF57889">
    <property type="entry name" value="Cysteine-rich domain"/>
    <property type="match status" value="1"/>
</dbReference>
<reference evidence="5 6" key="1">
    <citation type="journal article" date="2024" name="G3 (Bethesda)">
        <title>Genome assembly of Hibiscus sabdariffa L. provides insights into metabolisms of medicinal natural products.</title>
        <authorList>
            <person name="Kim T."/>
        </authorList>
    </citation>
    <scope>NUCLEOTIDE SEQUENCE [LARGE SCALE GENOMIC DNA]</scope>
    <source>
        <strain evidence="5">TK-2024</strain>
        <tissue evidence="5">Old leaves</tissue>
    </source>
</reference>
<dbReference type="PANTHER" id="PTHR23316">
    <property type="entry name" value="IMPORTIN ALPHA"/>
    <property type="match status" value="1"/>
</dbReference>
<gene>
    <name evidence="5" type="ORF">V6N12_024175</name>
</gene>
<keyword evidence="2" id="KW-0813">Transport</keyword>
<dbReference type="InterPro" id="IPR046349">
    <property type="entry name" value="C1-like_sf"/>
</dbReference>
<organism evidence="5 6">
    <name type="scientific">Hibiscus sabdariffa</name>
    <name type="common">roselle</name>
    <dbReference type="NCBI Taxonomy" id="183260"/>
    <lineage>
        <taxon>Eukaryota</taxon>
        <taxon>Viridiplantae</taxon>
        <taxon>Streptophyta</taxon>
        <taxon>Embryophyta</taxon>
        <taxon>Tracheophyta</taxon>
        <taxon>Spermatophyta</taxon>
        <taxon>Magnoliopsida</taxon>
        <taxon>eudicotyledons</taxon>
        <taxon>Gunneridae</taxon>
        <taxon>Pentapetalae</taxon>
        <taxon>rosids</taxon>
        <taxon>malvids</taxon>
        <taxon>Malvales</taxon>
        <taxon>Malvaceae</taxon>
        <taxon>Malvoideae</taxon>
        <taxon>Hibiscus</taxon>
    </lineage>
</organism>
<dbReference type="SMART" id="SM00185">
    <property type="entry name" value="ARM"/>
    <property type="match status" value="3"/>
</dbReference>
<keyword evidence="4" id="KW-0653">Protein transport</keyword>
<keyword evidence="6" id="KW-1185">Reference proteome</keyword>
<keyword evidence="3" id="KW-0677">Repeat</keyword>
<evidence type="ECO:0000256" key="3">
    <source>
        <dbReference type="ARBA" id="ARBA00022737"/>
    </source>
</evidence>
<name>A0ABR2G0H5_9ROSI</name>
<evidence type="ECO:0000256" key="4">
    <source>
        <dbReference type="ARBA" id="ARBA00022927"/>
    </source>
</evidence>
<dbReference type="Proteomes" id="UP001472677">
    <property type="component" value="Unassembled WGS sequence"/>
</dbReference>
<dbReference type="SUPFAM" id="SSF48371">
    <property type="entry name" value="ARM repeat"/>
    <property type="match status" value="1"/>
</dbReference>
<sequence>MYKVPEGLKGKIYCNGCRLVLNGPSYFYRHPIWEGSFITCDECKDISPGYFGDLCKEIYPDFMYFCEQCNLKLDVKCAALTAHRTGASQEKKMDRVTKLHHFSHHHKHVLGYYIDPLVKTDCRICELPISDPVEDDNCETEGSSHKKRRQGLQPQSIQLEIYPAMVAGVCTDDRNLQLEATTRFRELLSIEKSPPIEGVIRAGIVPRFIEFLVREDFPKLQFEAAWALTNIASWTSEDTKVEIDHGTIPILVKLLGSSGADSIWALGNVAGDSPATRNVVLGHDALLPLLAHLNENAKLTVLRNATWTLLNFCRGKSQPLFDQV</sequence>
<protein>
    <submittedName>
        <fullName evidence="5">Uncharacterized protein</fullName>
    </submittedName>
</protein>
<dbReference type="InterPro" id="IPR016024">
    <property type="entry name" value="ARM-type_fold"/>
</dbReference>
<dbReference type="Pfam" id="PF00514">
    <property type="entry name" value="Arm"/>
    <property type="match status" value="1"/>
</dbReference>
<evidence type="ECO:0000313" key="6">
    <source>
        <dbReference type="Proteomes" id="UP001472677"/>
    </source>
</evidence>
<dbReference type="EMBL" id="JBBPBM010000004">
    <property type="protein sequence ID" value="KAK8589784.1"/>
    <property type="molecule type" value="Genomic_DNA"/>
</dbReference>